<dbReference type="InterPro" id="IPR022029">
    <property type="entry name" value="YoaR-like_PG-bd"/>
</dbReference>
<dbReference type="Gene3D" id="2.40.440.10">
    <property type="entry name" value="L,D-transpeptidase catalytic domain-like"/>
    <property type="match status" value="1"/>
</dbReference>
<evidence type="ECO:0000256" key="6">
    <source>
        <dbReference type="PROSITE-ProRule" id="PRU01373"/>
    </source>
</evidence>
<keyword evidence="11" id="KW-1185">Reference proteome</keyword>
<proteinExistence type="predicted"/>
<keyword evidence="4 6" id="KW-0573">Peptidoglycan synthesis</keyword>
<sequence length="474" mass="49568">MTDLATKPESGETPGGDGSEPTYAWAPAEPEPKKRHLGWWIGVPAAVAVVGLVASSLVLVAPGTAVAGVGIGGLTSGAAADAIQSRLADTTIVLTGAGGDAEVTGADLGASVDAKALADAAFAEHPMWNVTAWNATTDADVHVDAEAAASVLRAAAPELYTDPVDATIAFDADAGEYAVTPAVDGEGIDVSALQQALQAAFDAGRTRVEVDPTQAPVTPATTTETAQATVDQLNTAISKAGFYVGKERTVKVKAATAASWITVTPATGGGFDIAVDQSAIQKVVDGLPKKVDRKAVNAVTITDTDGKVLRTDVEGVEGRELLSTDHVAERFAAQLAEGNGVYRLEVAQTPFDTTAYARRLEVDLSTQTAYLFQNGKVFRSYAISSGKSGTPTDQGHFRIYAKVRIQDMGGPSFGYLTENVPWISYYNGDEAFHGAYWHNNFGHPMSHGCVNMPVDVAKFVYDWAPVGTEVWVHA</sequence>
<keyword evidence="8" id="KW-0472">Membrane</keyword>
<feature type="active site" description="Nucleophile" evidence="6">
    <location>
        <position position="449"/>
    </location>
</feature>
<keyword evidence="5 6" id="KW-0961">Cell wall biogenesis/degradation</keyword>
<dbReference type="CDD" id="cd16913">
    <property type="entry name" value="YkuD_like"/>
    <property type="match status" value="1"/>
</dbReference>
<dbReference type="Pfam" id="PF12229">
    <property type="entry name" value="PG_binding_4"/>
    <property type="match status" value="1"/>
</dbReference>
<evidence type="ECO:0000256" key="1">
    <source>
        <dbReference type="ARBA" id="ARBA00004752"/>
    </source>
</evidence>
<evidence type="ECO:0000256" key="2">
    <source>
        <dbReference type="ARBA" id="ARBA00022679"/>
    </source>
</evidence>
<dbReference type="InterPro" id="IPR038063">
    <property type="entry name" value="Transpep_catalytic_dom"/>
</dbReference>
<dbReference type="SUPFAM" id="SSF141523">
    <property type="entry name" value="L,D-transpeptidase catalytic domain-like"/>
    <property type="match status" value="1"/>
</dbReference>
<dbReference type="RefSeq" id="WP_262872621.1">
    <property type="nucleotide sequence ID" value="NZ_BAABKW010000018.1"/>
</dbReference>
<comment type="caution">
    <text evidence="10">The sequence shown here is derived from an EMBL/GenBank/DDBJ whole genome shotgun (WGS) entry which is preliminary data.</text>
</comment>
<protein>
    <submittedName>
        <fullName evidence="10">L,D-transpeptidase family protein</fullName>
    </submittedName>
</protein>
<name>A0ABW2H9C4_9MICO</name>
<reference evidence="11" key="1">
    <citation type="journal article" date="2019" name="Int. J. Syst. Evol. Microbiol.">
        <title>The Global Catalogue of Microorganisms (GCM) 10K type strain sequencing project: providing services to taxonomists for standard genome sequencing and annotation.</title>
        <authorList>
            <consortium name="The Broad Institute Genomics Platform"/>
            <consortium name="The Broad Institute Genome Sequencing Center for Infectious Disease"/>
            <person name="Wu L."/>
            <person name="Ma J."/>
        </authorList>
    </citation>
    <scope>NUCLEOTIDE SEQUENCE [LARGE SCALE GENOMIC DNA]</scope>
    <source>
        <strain evidence="11">CGMCC 1.15772</strain>
    </source>
</reference>
<dbReference type="InterPro" id="IPR005490">
    <property type="entry name" value="LD_TPept_cat_dom"/>
</dbReference>
<evidence type="ECO:0000313" key="11">
    <source>
        <dbReference type="Proteomes" id="UP001596507"/>
    </source>
</evidence>
<dbReference type="Proteomes" id="UP001596507">
    <property type="component" value="Unassembled WGS sequence"/>
</dbReference>
<feature type="region of interest" description="Disordered" evidence="7">
    <location>
        <begin position="1"/>
        <end position="28"/>
    </location>
</feature>
<evidence type="ECO:0000256" key="3">
    <source>
        <dbReference type="ARBA" id="ARBA00022960"/>
    </source>
</evidence>
<evidence type="ECO:0000256" key="5">
    <source>
        <dbReference type="ARBA" id="ARBA00023316"/>
    </source>
</evidence>
<evidence type="ECO:0000256" key="8">
    <source>
        <dbReference type="SAM" id="Phobius"/>
    </source>
</evidence>
<gene>
    <name evidence="10" type="ORF">ACFQRL_01815</name>
</gene>
<keyword evidence="3 6" id="KW-0133">Cell shape</keyword>
<dbReference type="PANTHER" id="PTHR30582:SF2">
    <property type="entry name" value="L,D-TRANSPEPTIDASE YCIB-RELATED"/>
    <property type="match status" value="1"/>
</dbReference>
<dbReference type="PROSITE" id="PS52029">
    <property type="entry name" value="LD_TPASE"/>
    <property type="match status" value="1"/>
</dbReference>
<dbReference type="EMBL" id="JBHTBE010000001">
    <property type="protein sequence ID" value="MFC7267690.1"/>
    <property type="molecule type" value="Genomic_DNA"/>
</dbReference>
<feature type="transmembrane region" description="Helical" evidence="8">
    <location>
        <begin position="37"/>
        <end position="61"/>
    </location>
</feature>
<organism evidence="10 11">
    <name type="scientific">Microbacterium fluvii</name>
    <dbReference type="NCBI Taxonomy" id="415215"/>
    <lineage>
        <taxon>Bacteria</taxon>
        <taxon>Bacillati</taxon>
        <taxon>Actinomycetota</taxon>
        <taxon>Actinomycetes</taxon>
        <taxon>Micrococcales</taxon>
        <taxon>Microbacteriaceae</taxon>
        <taxon>Microbacterium</taxon>
    </lineage>
</organism>
<accession>A0ABW2H9C4</accession>
<dbReference type="InterPro" id="IPR050979">
    <property type="entry name" value="LD-transpeptidase"/>
</dbReference>
<evidence type="ECO:0000313" key="10">
    <source>
        <dbReference type="EMBL" id="MFC7267690.1"/>
    </source>
</evidence>
<keyword evidence="8" id="KW-1133">Transmembrane helix</keyword>
<feature type="active site" description="Proton donor/acceptor" evidence="6">
    <location>
        <position position="433"/>
    </location>
</feature>
<feature type="domain" description="L,D-TPase catalytic" evidence="9">
    <location>
        <begin position="358"/>
        <end position="473"/>
    </location>
</feature>
<evidence type="ECO:0000259" key="9">
    <source>
        <dbReference type="PROSITE" id="PS52029"/>
    </source>
</evidence>
<comment type="pathway">
    <text evidence="1 6">Cell wall biogenesis; peptidoglycan biosynthesis.</text>
</comment>
<evidence type="ECO:0000256" key="4">
    <source>
        <dbReference type="ARBA" id="ARBA00022984"/>
    </source>
</evidence>
<evidence type="ECO:0000256" key="7">
    <source>
        <dbReference type="SAM" id="MobiDB-lite"/>
    </source>
</evidence>
<keyword evidence="8" id="KW-0812">Transmembrane</keyword>
<dbReference type="PANTHER" id="PTHR30582">
    <property type="entry name" value="L,D-TRANSPEPTIDASE"/>
    <property type="match status" value="1"/>
</dbReference>
<dbReference type="Pfam" id="PF03734">
    <property type="entry name" value="YkuD"/>
    <property type="match status" value="1"/>
</dbReference>
<keyword evidence="2" id="KW-0808">Transferase</keyword>